<feature type="transmembrane region" description="Helical" evidence="11">
    <location>
        <begin position="383"/>
        <end position="402"/>
    </location>
</feature>
<name>A0A2Z2NZ19_9GAMM</name>
<dbReference type="GO" id="GO:0016020">
    <property type="term" value="C:membrane"/>
    <property type="evidence" value="ECO:0007669"/>
    <property type="project" value="UniProtKB-SubCell"/>
</dbReference>
<dbReference type="NCBIfam" id="TIGR00054">
    <property type="entry name" value="RIP metalloprotease RseP"/>
    <property type="match status" value="1"/>
</dbReference>
<keyword evidence="11" id="KW-0479">Metal-binding</keyword>
<dbReference type="InterPro" id="IPR041489">
    <property type="entry name" value="PDZ_6"/>
</dbReference>
<evidence type="ECO:0000256" key="5">
    <source>
        <dbReference type="ARBA" id="ARBA00022692"/>
    </source>
</evidence>
<dbReference type="GO" id="GO:0004222">
    <property type="term" value="F:metalloendopeptidase activity"/>
    <property type="evidence" value="ECO:0007669"/>
    <property type="project" value="InterPro"/>
</dbReference>
<proteinExistence type="inferred from homology"/>
<dbReference type="Proteomes" id="UP000250079">
    <property type="component" value="Chromosome"/>
</dbReference>
<dbReference type="SMART" id="SM00228">
    <property type="entry name" value="PDZ"/>
    <property type="match status" value="2"/>
</dbReference>
<dbReference type="SUPFAM" id="SSF50156">
    <property type="entry name" value="PDZ domain-like"/>
    <property type="match status" value="2"/>
</dbReference>
<keyword evidence="9 11" id="KW-0482">Metalloprotease</keyword>
<dbReference type="InterPro" id="IPR036034">
    <property type="entry name" value="PDZ_sf"/>
</dbReference>
<protein>
    <recommendedName>
        <fullName evidence="11">Zinc metalloprotease</fullName>
        <ecNumber evidence="11">3.4.24.-</ecNumber>
    </recommendedName>
</protein>
<evidence type="ECO:0000313" key="13">
    <source>
        <dbReference type="EMBL" id="ASJ75161.1"/>
    </source>
</evidence>
<dbReference type="EC" id="3.4.24.-" evidence="11"/>
<dbReference type="AlphaFoldDB" id="A0A2Z2NZ19"/>
<dbReference type="OrthoDB" id="9782003at2"/>
<comment type="similarity">
    <text evidence="3 11">Belongs to the peptidase M50B family.</text>
</comment>
<dbReference type="PROSITE" id="PS50106">
    <property type="entry name" value="PDZ"/>
    <property type="match status" value="1"/>
</dbReference>
<dbReference type="Pfam" id="PF17820">
    <property type="entry name" value="PDZ_6"/>
    <property type="match status" value="1"/>
</dbReference>
<evidence type="ECO:0000256" key="7">
    <source>
        <dbReference type="ARBA" id="ARBA00022833"/>
    </source>
</evidence>
<dbReference type="PANTHER" id="PTHR42837:SF2">
    <property type="entry name" value="MEMBRANE METALLOPROTEASE ARASP2, CHLOROPLASTIC-RELATED"/>
    <property type="match status" value="1"/>
</dbReference>
<evidence type="ECO:0000259" key="12">
    <source>
        <dbReference type="PROSITE" id="PS50106"/>
    </source>
</evidence>
<keyword evidence="14" id="KW-1185">Reference proteome</keyword>
<evidence type="ECO:0000256" key="2">
    <source>
        <dbReference type="ARBA" id="ARBA00004141"/>
    </source>
</evidence>
<dbReference type="CDD" id="cd23081">
    <property type="entry name" value="cpPDZ_EcRseP-like"/>
    <property type="match status" value="1"/>
</dbReference>
<evidence type="ECO:0000256" key="4">
    <source>
        <dbReference type="ARBA" id="ARBA00022670"/>
    </source>
</evidence>
<dbReference type="Pfam" id="PF02163">
    <property type="entry name" value="Peptidase_M50"/>
    <property type="match status" value="1"/>
</dbReference>
<dbReference type="InterPro" id="IPR008915">
    <property type="entry name" value="Peptidase_M50"/>
</dbReference>
<dbReference type="RefSeq" id="WP_088920109.1">
    <property type="nucleotide sequence ID" value="NZ_CP018632.1"/>
</dbReference>
<keyword evidence="8 11" id="KW-1133">Transmembrane helix</keyword>
<dbReference type="InterPro" id="IPR004387">
    <property type="entry name" value="Pept_M50_Zn"/>
</dbReference>
<evidence type="ECO:0000256" key="9">
    <source>
        <dbReference type="ARBA" id="ARBA00023049"/>
    </source>
</evidence>
<dbReference type="PANTHER" id="PTHR42837">
    <property type="entry name" value="REGULATOR OF SIGMA-E PROTEASE RSEP"/>
    <property type="match status" value="1"/>
</dbReference>
<dbReference type="Gene3D" id="2.30.42.10">
    <property type="match status" value="2"/>
</dbReference>
<keyword evidence="7 11" id="KW-0862">Zinc</keyword>
<dbReference type="CDD" id="cd06163">
    <property type="entry name" value="S2P-M50_PDZ_RseP-like"/>
    <property type="match status" value="2"/>
</dbReference>
<evidence type="ECO:0000256" key="11">
    <source>
        <dbReference type="RuleBase" id="RU362031"/>
    </source>
</evidence>
<dbReference type="KEGG" id="gai:IMCC3135_25495"/>
<comment type="cofactor">
    <cofactor evidence="1 11">
        <name>Zn(2+)</name>
        <dbReference type="ChEBI" id="CHEBI:29105"/>
    </cofactor>
</comment>
<dbReference type="GO" id="GO:0046872">
    <property type="term" value="F:metal ion binding"/>
    <property type="evidence" value="ECO:0007669"/>
    <property type="project" value="UniProtKB-KW"/>
</dbReference>
<evidence type="ECO:0000256" key="1">
    <source>
        <dbReference type="ARBA" id="ARBA00001947"/>
    </source>
</evidence>
<keyword evidence="4 13" id="KW-0645">Protease</keyword>
<sequence length="456" mass="48858">MFSNVVVSALAFLAALGLLISIHEYGHFWVARRVGIKVLRYSIGFGKALIRHTGRVDNTEYVLAAIPLGGYVKMLDEREGSVPVGERHRAFNQQPLWARSAVVIAGPLANFLLAIVAYWIVMMIGISGIAPLVGAPVLDSAAAKAGFQYEDRIVSVNGQNTPTWTDARIALLESSMSASGPLDIEVESASGEQLVRQLPVSQADMLKSDGDAVANLGFRIWWPEVDPIIGEVTPEGAAAGAGLLAGDRILSINGERLDSWRSLVEIVQPSAGVQLNLVIERGGENLPLQLTPEAVQVGSETVGRIGVLETQSAGIAEKARVVVKHPPLEAFGEALVRTWDMSALTLRMMGKLLLGQASLDNISGPISIAQYAGQSASTGIDHYINFIALISISLAVLNLLPIPMLDGGHLLFFAAEAIRGKPLSERVQVMGQQVGIALLGGLMFLAFYNDLWRLFQ</sequence>
<evidence type="ECO:0000256" key="8">
    <source>
        <dbReference type="ARBA" id="ARBA00022989"/>
    </source>
</evidence>
<accession>A0A2Z2NZ19</accession>
<dbReference type="EMBL" id="CP018632">
    <property type="protein sequence ID" value="ASJ75161.1"/>
    <property type="molecule type" value="Genomic_DNA"/>
</dbReference>
<evidence type="ECO:0000313" key="14">
    <source>
        <dbReference type="Proteomes" id="UP000250079"/>
    </source>
</evidence>
<keyword evidence="5 11" id="KW-0812">Transmembrane</keyword>
<keyword evidence="10 11" id="KW-0472">Membrane</keyword>
<evidence type="ECO:0000256" key="6">
    <source>
        <dbReference type="ARBA" id="ARBA00022801"/>
    </source>
</evidence>
<feature type="domain" description="PDZ" evidence="12">
    <location>
        <begin position="202"/>
        <end position="259"/>
    </location>
</feature>
<dbReference type="InterPro" id="IPR001478">
    <property type="entry name" value="PDZ"/>
</dbReference>
<comment type="subcellular location">
    <subcellularLocation>
        <location evidence="2">Membrane</location>
        <topology evidence="2">Multi-pass membrane protein</topology>
    </subcellularLocation>
</comment>
<organism evidence="13 14">
    <name type="scientific">Granulosicoccus antarcticus IMCC3135</name>
    <dbReference type="NCBI Taxonomy" id="1192854"/>
    <lineage>
        <taxon>Bacteria</taxon>
        <taxon>Pseudomonadati</taxon>
        <taxon>Pseudomonadota</taxon>
        <taxon>Gammaproteobacteria</taxon>
        <taxon>Chromatiales</taxon>
        <taxon>Granulosicoccaceae</taxon>
        <taxon>Granulosicoccus</taxon>
    </lineage>
</organism>
<evidence type="ECO:0000256" key="10">
    <source>
        <dbReference type="ARBA" id="ARBA00023136"/>
    </source>
</evidence>
<evidence type="ECO:0000256" key="3">
    <source>
        <dbReference type="ARBA" id="ARBA00007931"/>
    </source>
</evidence>
<feature type="transmembrane region" description="Helical" evidence="11">
    <location>
        <begin position="429"/>
        <end position="448"/>
    </location>
</feature>
<reference evidence="13 14" key="1">
    <citation type="submission" date="2016-12" db="EMBL/GenBank/DDBJ databases">
        <authorList>
            <person name="Song W.-J."/>
            <person name="Kurnit D.M."/>
        </authorList>
    </citation>
    <scope>NUCLEOTIDE SEQUENCE [LARGE SCALE GENOMIC DNA]</scope>
    <source>
        <strain evidence="13 14">IMCC3135</strain>
    </source>
</reference>
<keyword evidence="6 11" id="KW-0378">Hydrolase</keyword>
<gene>
    <name evidence="13" type="primary">rseP</name>
    <name evidence="13" type="ORF">IMCC3135_25495</name>
</gene>
<dbReference type="GO" id="GO:0006508">
    <property type="term" value="P:proteolysis"/>
    <property type="evidence" value="ECO:0007669"/>
    <property type="project" value="UniProtKB-KW"/>
</dbReference>